<evidence type="ECO:0000256" key="1">
    <source>
        <dbReference type="ARBA" id="ARBA00023239"/>
    </source>
</evidence>
<dbReference type="PANTHER" id="PTHR12128:SF66">
    <property type="entry name" value="4-HYDROXY-2-OXOGLUTARATE ALDOLASE, MITOCHONDRIAL"/>
    <property type="match status" value="1"/>
</dbReference>
<proteinExistence type="predicted"/>
<accession>A0A1B9HY11</accession>
<reference evidence="3" key="4">
    <citation type="submission" date="2024-02" db="EMBL/GenBank/DDBJ databases">
        <title>Comparative genomics of Cryptococcus and Kwoniella reveals pathogenesis evolution and contrasting modes of karyotype evolution via chromosome fusion or intercentromeric recombination.</title>
        <authorList>
            <person name="Coelho M.A."/>
            <person name="David-Palma M."/>
            <person name="Shea T."/>
            <person name="Bowers K."/>
            <person name="McGinley-Smith S."/>
            <person name="Mohammad A.W."/>
            <person name="Gnirke A."/>
            <person name="Yurkov A.M."/>
            <person name="Nowrousian M."/>
            <person name="Sun S."/>
            <person name="Cuomo C.A."/>
            <person name="Heitman J."/>
        </authorList>
    </citation>
    <scope>NUCLEOTIDE SEQUENCE</scope>
    <source>
        <strain evidence="3">CBS 10737</strain>
    </source>
</reference>
<dbReference type="PANTHER" id="PTHR12128">
    <property type="entry name" value="DIHYDRODIPICOLINATE SYNTHASE"/>
    <property type="match status" value="1"/>
</dbReference>
<dbReference type="InterPro" id="IPR013785">
    <property type="entry name" value="Aldolase_TIM"/>
</dbReference>
<dbReference type="Proteomes" id="UP000094020">
    <property type="component" value="Chromosome 11"/>
</dbReference>
<dbReference type="InterPro" id="IPR002220">
    <property type="entry name" value="DapA-like"/>
</dbReference>
<keyword evidence="1" id="KW-0456">Lyase</keyword>
<evidence type="ECO:0000313" key="3">
    <source>
        <dbReference type="EMBL" id="WWC73735.1"/>
    </source>
</evidence>
<keyword evidence="4" id="KW-1185">Reference proteome</keyword>
<name>A0A1B9HY11_9TREE</name>
<dbReference type="RefSeq" id="XP_019009392.1">
    <property type="nucleotide sequence ID" value="XM_019157752.1"/>
</dbReference>
<dbReference type="GO" id="GO:0008840">
    <property type="term" value="F:4-hydroxy-tetrahydrodipicolinate synthase activity"/>
    <property type="evidence" value="ECO:0007669"/>
    <property type="project" value="TreeGrafter"/>
</dbReference>
<dbReference type="GeneID" id="30174410"/>
<evidence type="ECO:0000313" key="2">
    <source>
        <dbReference type="EMBL" id="OCF48173.1"/>
    </source>
</evidence>
<evidence type="ECO:0000313" key="4">
    <source>
        <dbReference type="Proteomes" id="UP000094020"/>
    </source>
</evidence>
<dbReference type="EMBL" id="KI894014">
    <property type="protein sequence ID" value="OCF48173.1"/>
    <property type="molecule type" value="Genomic_DNA"/>
</dbReference>
<gene>
    <name evidence="2" type="ORF">I206_06041</name>
    <name evidence="3" type="ORF">I206_107707</name>
</gene>
<reference evidence="2" key="1">
    <citation type="submission" date="2013-07" db="EMBL/GenBank/DDBJ databases">
        <title>The Genome Sequence of Cryptococcus pinus CBS10737.</title>
        <authorList>
            <consortium name="The Broad Institute Genome Sequencing Platform"/>
            <person name="Cuomo C."/>
            <person name="Litvintseva A."/>
            <person name="Chen Y."/>
            <person name="Heitman J."/>
            <person name="Sun S."/>
            <person name="Springer D."/>
            <person name="Dromer F."/>
            <person name="Young S.K."/>
            <person name="Zeng Q."/>
            <person name="Gargeya S."/>
            <person name="Fitzgerald M."/>
            <person name="Abouelleil A."/>
            <person name="Alvarado L."/>
            <person name="Berlin A.M."/>
            <person name="Chapman S.B."/>
            <person name="Dewar J."/>
            <person name="Goldberg J."/>
            <person name="Griggs A."/>
            <person name="Gujja S."/>
            <person name="Hansen M."/>
            <person name="Howarth C."/>
            <person name="Imamovic A."/>
            <person name="Larimer J."/>
            <person name="McCowan C."/>
            <person name="Murphy C."/>
            <person name="Pearson M."/>
            <person name="Priest M."/>
            <person name="Roberts A."/>
            <person name="Saif S."/>
            <person name="Shea T."/>
            <person name="Sykes S."/>
            <person name="Wortman J."/>
            <person name="Nusbaum C."/>
            <person name="Birren B."/>
        </authorList>
    </citation>
    <scope>NUCLEOTIDE SEQUENCE [LARGE SCALE GENOMIC DNA]</scope>
    <source>
        <strain evidence="2">CBS 10737</strain>
    </source>
</reference>
<dbReference type="Pfam" id="PF00701">
    <property type="entry name" value="DHDPS"/>
    <property type="match status" value="1"/>
</dbReference>
<dbReference type="Gene3D" id="3.20.20.70">
    <property type="entry name" value="Aldolase class I"/>
    <property type="match status" value="1"/>
</dbReference>
<sequence>MAATNGHTRTLKPGVWAPIPTFYDDEENLDLDTFRKHVVKLAKVGMQPVICGSMGEGFHLSDDERFTLFKETRKALDEAGLHDTVFIAGTGGNSTRQTIRVSKLAAEAGADIAIVIPPGYYAGALPKPALKQFFLDVQEASPIPVMIYNFPGAAGGIDMDSDLINSIALEGSNICGVKLTCGAVGKLTRITGKTSIFENGEKEKDSSNSKSFSTKYPRKNKNLAPEFLTLGGFADFMAPAIIGGKGNGAIMGLGNIYPRSLVKLFELCEKIVNSTEPSSEDLKKALNLQDLVSEADASFTRGGIAGTKYFLQKNNGHPNRRMRRPILDFTDEAGNSLEKEDGVTGLLAYEKALEKESQ</sequence>
<dbReference type="AlphaFoldDB" id="A0A1B9HY11"/>
<dbReference type="SUPFAM" id="SSF51569">
    <property type="entry name" value="Aldolase"/>
    <property type="match status" value="1"/>
</dbReference>
<dbReference type="EMBL" id="CP144529">
    <property type="protein sequence ID" value="WWC73735.1"/>
    <property type="molecule type" value="Genomic_DNA"/>
</dbReference>
<dbReference type="KEGG" id="kpin:30174410"/>
<dbReference type="PRINTS" id="PR00146">
    <property type="entry name" value="DHPICSNTHASE"/>
</dbReference>
<reference evidence="3" key="2">
    <citation type="submission" date="2013-07" db="EMBL/GenBank/DDBJ databases">
        <authorList>
            <consortium name="The Broad Institute Genome Sequencing Platform"/>
            <person name="Cuomo C."/>
            <person name="Litvintseva A."/>
            <person name="Chen Y."/>
            <person name="Heitman J."/>
            <person name="Sun S."/>
            <person name="Springer D."/>
            <person name="Dromer F."/>
            <person name="Young S.K."/>
            <person name="Zeng Q."/>
            <person name="Gargeya S."/>
            <person name="Fitzgerald M."/>
            <person name="Abouelleil A."/>
            <person name="Alvarado L."/>
            <person name="Berlin A.M."/>
            <person name="Chapman S.B."/>
            <person name="Dewar J."/>
            <person name="Goldberg J."/>
            <person name="Griggs A."/>
            <person name="Gujja S."/>
            <person name="Hansen M."/>
            <person name="Howarth C."/>
            <person name="Imamovic A."/>
            <person name="Larimer J."/>
            <person name="McCowan C."/>
            <person name="Murphy C."/>
            <person name="Pearson M."/>
            <person name="Priest M."/>
            <person name="Roberts A."/>
            <person name="Saif S."/>
            <person name="Shea T."/>
            <person name="Sykes S."/>
            <person name="Wortman J."/>
            <person name="Nusbaum C."/>
            <person name="Birren B."/>
        </authorList>
    </citation>
    <scope>NUCLEOTIDE SEQUENCE</scope>
    <source>
        <strain evidence="3">CBS 10737</strain>
    </source>
</reference>
<dbReference type="CDD" id="cd00408">
    <property type="entry name" value="DHDPS-like"/>
    <property type="match status" value="1"/>
</dbReference>
<dbReference type="SMART" id="SM01130">
    <property type="entry name" value="DHDPS"/>
    <property type="match status" value="1"/>
</dbReference>
<dbReference type="STRING" id="1296096.A0A1B9HY11"/>
<reference evidence="2" key="3">
    <citation type="submission" date="2016-07" db="EMBL/GenBank/DDBJ databases">
        <title>Evolution of pathogenesis and genome organization in the Tremellales.</title>
        <authorList>
            <person name="Cuomo C."/>
            <person name="Litvintseva A."/>
            <person name="Heitman J."/>
            <person name="Chen Y."/>
            <person name="Sun S."/>
            <person name="Springer D."/>
            <person name="Dromer F."/>
            <person name="Young S."/>
            <person name="Zeng Q."/>
            <person name="Chapman S."/>
            <person name="Gujja S."/>
            <person name="Saif S."/>
            <person name="Birren B."/>
        </authorList>
    </citation>
    <scope>NUCLEOTIDE SEQUENCE</scope>
    <source>
        <strain evidence="2">CBS 10737</strain>
    </source>
</reference>
<dbReference type="OrthoDB" id="191315at2759"/>
<protein>
    <submittedName>
        <fullName evidence="2">Dihydrodipicolinate synthetase</fullName>
    </submittedName>
</protein>
<organism evidence="2">
    <name type="scientific">Kwoniella pini CBS 10737</name>
    <dbReference type="NCBI Taxonomy" id="1296096"/>
    <lineage>
        <taxon>Eukaryota</taxon>
        <taxon>Fungi</taxon>
        <taxon>Dikarya</taxon>
        <taxon>Basidiomycota</taxon>
        <taxon>Agaricomycotina</taxon>
        <taxon>Tremellomycetes</taxon>
        <taxon>Tremellales</taxon>
        <taxon>Cryptococcaceae</taxon>
        <taxon>Kwoniella</taxon>
    </lineage>
</organism>